<evidence type="ECO:0000256" key="1">
    <source>
        <dbReference type="SAM" id="MobiDB-lite"/>
    </source>
</evidence>
<keyword evidence="3" id="KW-1185">Reference proteome</keyword>
<accession>A0A9N9F7S6</accession>
<gene>
    <name evidence="2" type="ORF">DERYTH_LOCUS3562</name>
</gene>
<proteinExistence type="predicted"/>
<feature type="region of interest" description="Disordered" evidence="1">
    <location>
        <begin position="53"/>
        <end position="75"/>
    </location>
</feature>
<evidence type="ECO:0000313" key="3">
    <source>
        <dbReference type="Proteomes" id="UP000789405"/>
    </source>
</evidence>
<organism evidence="2 3">
    <name type="scientific">Dentiscutata erythropus</name>
    <dbReference type="NCBI Taxonomy" id="1348616"/>
    <lineage>
        <taxon>Eukaryota</taxon>
        <taxon>Fungi</taxon>
        <taxon>Fungi incertae sedis</taxon>
        <taxon>Mucoromycota</taxon>
        <taxon>Glomeromycotina</taxon>
        <taxon>Glomeromycetes</taxon>
        <taxon>Diversisporales</taxon>
        <taxon>Gigasporaceae</taxon>
        <taxon>Dentiscutata</taxon>
    </lineage>
</organism>
<reference evidence="2" key="1">
    <citation type="submission" date="2021-06" db="EMBL/GenBank/DDBJ databases">
        <authorList>
            <person name="Kallberg Y."/>
            <person name="Tangrot J."/>
            <person name="Rosling A."/>
        </authorList>
    </citation>
    <scope>NUCLEOTIDE SEQUENCE</scope>
    <source>
        <strain evidence="2">MA453B</strain>
    </source>
</reference>
<dbReference type="EMBL" id="CAJVPY010001273">
    <property type="protein sequence ID" value="CAG8514695.1"/>
    <property type="molecule type" value="Genomic_DNA"/>
</dbReference>
<dbReference type="AlphaFoldDB" id="A0A9N9F7S6"/>
<name>A0A9N9F7S6_9GLOM</name>
<protein>
    <submittedName>
        <fullName evidence="2">20542_t:CDS:1</fullName>
    </submittedName>
</protein>
<dbReference type="OrthoDB" id="2271250at2759"/>
<comment type="caution">
    <text evidence="2">The sequence shown here is derived from an EMBL/GenBank/DDBJ whole genome shotgun (WGS) entry which is preliminary data.</text>
</comment>
<evidence type="ECO:0000313" key="2">
    <source>
        <dbReference type="EMBL" id="CAG8514695.1"/>
    </source>
</evidence>
<dbReference type="Proteomes" id="UP000789405">
    <property type="component" value="Unassembled WGS sequence"/>
</dbReference>
<feature type="compositionally biased region" description="Basic and acidic residues" evidence="1">
    <location>
        <begin position="55"/>
        <end position="67"/>
    </location>
</feature>
<sequence length="75" mass="8989">MSFFKKIKSQYEIWKINKYTRRRNAMTPDFEQKDPEFYKQNYVNGVYLNTTNNEPFRKNSGNDDSRHGIICSLDG</sequence>